<dbReference type="STRING" id="283909.R7VKY2"/>
<dbReference type="SUPFAM" id="SSF54236">
    <property type="entry name" value="Ubiquitin-like"/>
    <property type="match status" value="1"/>
</dbReference>
<evidence type="ECO:0000313" key="2">
    <source>
        <dbReference type="EMBL" id="ELU17776.1"/>
    </source>
</evidence>
<accession>R7VKY2</accession>
<evidence type="ECO:0000313" key="4">
    <source>
        <dbReference type="Proteomes" id="UP000014760"/>
    </source>
</evidence>
<evidence type="ECO:0000259" key="1">
    <source>
        <dbReference type="PROSITE" id="PS50053"/>
    </source>
</evidence>
<dbReference type="InterPro" id="IPR000626">
    <property type="entry name" value="Ubiquitin-like_dom"/>
</dbReference>
<reference evidence="3" key="3">
    <citation type="submission" date="2015-06" db="UniProtKB">
        <authorList>
            <consortium name="EnsemblMetazoa"/>
        </authorList>
    </citation>
    <scope>IDENTIFICATION</scope>
</reference>
<gene>
    <name evidence="2" type="ORF">CAPTEDRAFT_120274</name>
</gene>
<proteinExistence type="predicted"/>
<dbReference type="EMBL" id="KB292312">
    <property type="protein sequence ID" value="ELU17776.1"/>
    <property type="molecule type" value="Genomic_DNA"/>
</dbReference>
<dbReference type="OMA" id="HPRAANC"/>
<keyword evidence="4" id="KW-1185">Reference proteome</keyword>
<dbReference type="InterPro" id="IPR029071">
    <property type="entry name" value="Ubiquitin-like_domsf"/>
</dbReference>
<dbReference type="PROSITE" id="PS50053">
    <property type="entry name" value="UBIQUITIN_2"/>
    <property type="match status" value="1"/>
</dbReference>
<dbReference type="Pfam" id="PF00240">
    <property type="entry name" value="ubiquitin"/>
    <property type="match status" value="1"/>
</dbReference>
<organism evidence="2">
    <name type="scientific">Capitella teleta</name>
    <name type="common">Polychaete worm</name>
    <dbReference type="NCBI Taxonomy" id="283909"/>
    <lineage>
        <taxon>Eukaryota</taxon>
        <taxon>Metazoa</taxon>
        <taxon>Spiralia</taxon>
        <taxon>Lophotrochozoa</taxon>
        <taxon>Annelida</taxon>
        <taxon>Polychaeta</taxon>
        <taxon>Sedentaria</taxon>
        <taxon>Scolecida</taxon>
        <taxon>Capitellidae</taxon>
        <taxon>Capitella</taxon>
    </lineage>
</organism>
<dbReference type="Gene3D" id="3.10.20.90">
    <property type="entry name" value="Phosphatidylinositol 3-kinase Catalytic Subunit, Chain A, domain 1"/>
    <property type="match status" value="1"/>
</dbReference>
<dbReference type="SMART" id="SM00213">
    <property type="entry name" value="UBQ"/>
    <property type="match status" value="1"/>
</dbReference>
<dbReference type="InterPro" id="IPR019956">
    <property type="entry name" value="Ubiquitin_dom"/>
</dbReference>
<dbReference type="EMBL" id="AMQN01035489">
    <property type="status" value="NOT_ANNOTATED_CDS"/>
    <property type="molecule type" value="Genomic_DNA"/>
</dbReference>
<dbReference type="PANTHER" id="PTHR10666">
    <property type="entry name" value="UBIQUITIN"/>
    <property type="match status" value="1"/>
</dbReference>
<dbReference type="PRINTS" id="PR00348">
    <property type="entry name" value="UBIQUITIN"/>
</dbReference>
<feature type="domain" description="Ubiquitin-like" evidence="1">
    <location>
        <begin position="1"/>
        <end position="76"/>
    </location>
</feature>
<dbReference type="Proteomes" id="UP000014760">
    <property type="component" value="Unassembled WGS sequence"/>
</dbReference>
<dbReference type="EnsemblMetazoa" id="CapteT120274">
    <property type="protein sequence ID" value="CapteP120274"/>
    <property type="gene ID" value="CapteG120274"/>
</dbReference>
<protein>
    <recommendedName>
        <fullName evidence="1">Ubiquitin-like domain-containing protein</fullName>
    </recommendedName>
</protein>
<dbReference type="HOGENOM" id="CLU_010412_6_3_1"/>
<dbReference type="InterPro" id="IPR050158">
    <property type="entry name" value="Ubiquitin_ubiquitin-like"/>
</dbReference>
<dbReference type="CDD" id="cd17039">
    <property type="entry name" value="Ubl_ubiquitin_like"/>
    <property type="match status" value="1"/>
</dbReference>
<name>R7VKY2_CAPTE</name>
<dbReference type="AlphaFoldDB" id="R7VKY2"/>
<dbReference type="OrthoDB" id="428577at2759"/>
<reference evidence="2 4" key="2">
    <citation type="journal article" date="2013" name="Nature">
        <title>Insights into bilaterian evolution from three spiralian genomes.</title>
        <authorList>
            <person name="Simakov O."/>
            <person name="Marletaz F."/>
            <person name="Cho S.J."/>
            <person name="Edsinger-Gonzales E."/>
            <person name="Havlak P."/>
            <person name="Hellsten U."/>
            <person name="Kuo D.H."/>
            <person name="Larsson T."/>
            <person name="Lv J."/>
            <person name="Arendt D."/>
            <person name="Savage R."/>
            <person name="Osoegawa K."/>
            <person name="de Jong P."/>
            <person name="Grimwood J."/>
            <person name="Chapman J.A."/>
            <person name="Shapiro H."/>
            <person name="Aerts A."/>
            <person name="Otillar R.P."/>
            <person name="Terry A.Y."/>
            <person name="Boore J.L."/>
            <person name="Grigoriev I.V."/>
            <person name="Lindberg D.R."/>
            <person name="Seaver E.C."/>
            <person name="Weisblat D.A."/>
            <person name="Putnam N.H."/>
            <person name="Rokhsar D.S."/>
        </authorList>
    </citation>
    <scope>NUCLEOTIDE SEQUENCE</scope>
    <source>
        <strain evidence="2 4">I ESC-2004</strain>
    </source>
</reference>
<reference evidence="4" key="1">
    <citation type="submission" date="2012-12" db="EMBL/GenBank/DDBJ databases">
        <authorList>
            <person name="Hellsten U."/>
            <person name="Grimwood J."/>
            <person name="Chapman J.A."/>
            <person name="Shapiro H."/>
            <person name="Aerts A."/>
            <person name="Otillar R.P."/>
            <person name="Terry A.Y."/>
            <person name="Boore J.L."/>
            <person name="Simakov O."/>
            <person name="Marletaz F."/>
            <person name="Cho S.-J."/>
            <person name="Edsinger-Gonzales E."/>
            <person name="Havlak P."/>
            <person name="Kuo D.-H."/>
            <person name="Larsson T."/>
            <person name="Lv J."/>
            <person name="Arendt D."/>
            <person name="Savage R."/>
            <person name="Osoegawa K."/>
            <person name="de Jong P."/>
            <person name="Lindberg D.R."/>
            <person name="Seaver E.C."/>
            <person name="Weisblat D.A."/>
            <person name="Putnam N.H."/>
            <person name="Grigoriev I.V."/>
            <person name="Rokhsar D.S."/>
        </authorList>
    </citation>
    <scope>NUCLEOTIDE SEQUENCE</scope>
    <source>
        <strain evidence="4">I ESC-2004</strain>
    </source>
</reference>
<evidence type="ECO:0000313" key="3">
    <source>
        <dbReference type="EnsemblMetazoa" id="CapteP120274"/>
    </source>
</evidence>
<sequence length="79" mass="8957">MQIVVRTLPGFTFNVDTQQSDTIRNLKEHIYAAQKIPPEEQKLQFLKVNLKDSHTVGSYGIKEGSEILLILKMKGCIVL</sequence>